<evidence type="ECO:0000313" key="1">
    <source>
        <dbReference type="EnsemblMetazoa" id="AMAM004307-PA"/>
    </source>
</evidence>
<accession>A0A182SCZ6</accession>
<dbReference type="EnsemblMetazoa" id="AMAM004307-RA">
    <property type="protein sequence ID" value="AMAM004307-PA"/>
    <property type="gene ID" value="AMAM004307"/>
</dbReference>
<sequence length="150" mass="16856">MALEMNLNRLIQQWEERHHDGLLTSEVFVFYLQNIAGNFVSPTPPRPEEARLDAGVQLPDLQLPDLQHAENDAHVNNIFLGGNAVFDEPGARAATVSLMERFICGSDPEEFLEKIKQTDTVSSVCGRVFKIGEPTYSCRECIHSYPKIRG</sequence>
<dbReference type="VEuPathDB" id="VectorBase:AMAM004307"/>
<organism evidence="1 2">
    <name type="scientific">Anopheles maculatus</name>
    <dbReference type="NCBI Taxonomy" id="74869"/>
    <lineage>
        <taxon>Eukaryota</taxon>
        <taxon>Metazoa</taxon>
        <taxon>Ecdysozoa</taxon>
        <taxon>Arthropoda</taxon>
        <taxon>Hexapoda</taxon>
        <taxon>Insecta</taxon>
        <taxon>Pterygota</taxon>
        <taxon>Neoptera</taxon>
        <taxon>Endopterygota</taxon>
        <taxon>Diptera</taxon>
        <taxon>Nematocera</taxon>
        <taxon>Culicoidea</taxon>
        <taxon>Culicidae</taxon>
        <taxon>Anophelinae</taxon>
        <taxon>Anopheles</taxon>
        <taxon>Anopheles maculatus group</taxon>
    </lineage>
</organism>
<dbReference type="Proteomes" id="UP000075901">
    <property type="component" value="Unassembled WGS sequence"/>
</dbReference>
<reference evidence="1" key="2">
    <citation type="submission" date="2020-05" db="UniProtKB">
        <authorList>
            <consortium name="EnsemblMetazoa"/>
        </authorList>
    </citation>
    <scope>IDENTIFICATION</scope>
    <source>
        <strain evidence="1">maculatus3</strain>
    </source>
</reference>
<name>A0A182SCZ6_9DIPT</name>
<dbReference type="AlphaFoldDB" id="A0A182SCZ6"/>
<proteinExistence type="predicted"/>
<keyword evidence="2" id="KW-1185">Reference proteome</keyword>
<reference evidence="2" key="1">
    <citation type="submission" date="2013-09" db="EMBL/GenBank/DDBJ databases">
        <title>The Genome Sequence of Anopheles maculatus species B.</title>
        <authorList>
            <consortium name="The Broad Institute Genomics Platform"/>
            <person name="Neafsey D.E."/>
            <person name="Besansky N."/>
            <person name="Howell P."/>
            <person name="Walton C."/>
            <person name="Young S.K."/>
            <person name="Zeng Q."/>
            <person name="Gargeya S."/>
            <person name="Fitzgerald M."/>
            <person name="Haas B."/>
            <person name="Abouelleil A."/>
            <person name="Allen A.W."/>
            <person name="Alvarado L."/>
            <person name="Arachchi H.M."/>
            <person name="Berlin A.M."/>
            <person name="Chapman S.B."/>
            <person name="Gainer-Dewar J."/>
            <person name="Goldberg J."/>
            <person name="Griggs A."/>
            <person name="Gujja S."/>
            <person name="Hansen M."/>
            <person name="Howarth C."/>
            <person name="Imamovic A."/>
            <person name="Ireland A."/>
            <person name="Larimer J."/>
            <person name="McCowan C."/>
            <person name="Murphy C."/>
            <person name="Pearson M."/>
            <person name="Poon T.W."/>
            <person name="Priest M."/>
            <person name="Roberts A."/>
            <person name="Saif S."/>
            <person name="Shea T."/>
            <person name="Sisk P."/>
            <person name="Sykes S."/>
            <person name="Wortman J."/>
            <person name="Nusbaum C."/>
            <person name="Birren B."/>
        </authorList>
    </citation>
    <scope>NUCLEOTIDE SEQUENCE [LARGE SCALE GENOMIC DNA]</scope>
    <source>
        <strain evidence="2">maculatus3</strain>
    </source>
</reference>
<evidence type="ECO:0000313" key="2">
    <source>
        <dbReference type="Proteomes" id="UP000075901"/>
    </source>
</evidence>
<protein>
    <submittedName>
        <fullName evidence="1">Uncharacterized protein</fullName>
    </submittedName>
</protein>